<evidence type="ECO:0000256" key="2">
    <source>
        <dbReference type="ARBA" id="ARBA00022737"/>
    </source>
</evidence>
<evidence type="ECO:0000259" key="5">
    <source>
        <dbReference type="PROSITE" id="PS50853"/>
    </source>
</evidence>
<dbReference type="RefSeq" id="WP_118772603.1">
    <property type="nucleotide sequence ID" value="NZ_QRID01000011.1"/>
</dbReference>
<keyword evidence="4" id="KW-0732">Signal</keyword>
<dbReference type="InterPro" id="IPR013783">
    <property type="entry name" value="Ig-like_fold"/>
</dbReference>
<feature type="compositionally biased region" description="Acidic residues" evidence="3">
    <location>
        <begin position="118"/>
        <end position="142"/>
    </location>
</feature>
<dbReference type="GO" id="GO:0030313">
    <property type="term" value="C:cell envelope"/>
    <property type="evidence" value="ECO:0007669"/>
    <property type="project" value="UniProtKB-SubCell"/>
</dbReference>
<evidence type="ECO:0000259" key="6">
    <source>
        <dbReference type="PROSITE" id="PS51272"/>
    </source>
</evidence>
<dbReference type="Proteomes" id="UP000284051">
    <property type="component" value="Unassembled WGS sequence"/>
</dbReference>
<dbReference type="PROSITE" id="PS50853">
    <property type="entry name" value="FN3"/>
    <property type="match status" value="1"/>
</dbReference>
<comment type="subcellular location">
    <subcellularLocation>
        <location evidence="1">Cell envelope</location>
    </subcellularLocation>
</comment>
<dbReference type="PROSITE" id="PS51272">
    <property type="entry name" value="SLH"/>
    <property type="match status" value="1"/>
</dbReference>
<evidence type="ECO:0000256" key="1">
    <source>
        <dbReference type="ARBA" id="ARBA00004196"/>
    </source>
</evidence>
<dbReference type="PANTHER" id="PTHR45661">
    <property type="entry name" value="SURFACE ANTIGEN"/>
    <property type="match status" value="1"/>
</dbReference>
<dbReference type="InterPro" id="IPR001119">
    <property type="entry name" value="SLH_dom"/>
</dbReference>
<name>A0A3R6FZ12_9FIRM</name>
<keyword evidence="2" id="KW-0677">Repeat</keyword>
<dbReference type="SUPFAM" id="SSF49265">
    <property type="entry name" value="Fibronectin type III"/>
    <property type="match status" value="1"/>
</dbReference>
<gene>
    <name evidence="7" type="ORF">DW264_12060</name>
</gene>
<dbReference type="SMART" id="SM00635">
    <property type="entry name" value="BID_2"/>
    <property type="match status" value="3"/>
</dbReference>
<dbReference type="InterPro" id="IPR042229">
    <property type="entry name" value="Listeria/Bacterioides_rpt_sf"/>
</dbReference>
<dbReference type="Pfam" id="PF02368">
    <property type="entry name" value="Big_2"/>
    <property type="match status" value="3"/>
</dbReference>
<dbReference type="InterPro" id="IPR008964">
    <property type="entry name" value="Invasin/intimin_cell_adhesion"/>
</dbReference>
<feature type="region of interest" description="Disordered" evidence="3">
    <location>
        <begin position="32"/>
        <end position="144"/>
    </location>
</feature>
<evidence type="ECO:0000256" key="3">
    <source>
        <dbReference type="SAM" id="MobiDB-lite"/>
    </source>
</evidence>
<dbReference type="InterPro" id="IPR026906">
    <property type="entry name" value="LRR_5"/>
</dbReference>
<dbReference type="SUPFAM" id="SSF49373">
    <property type="entry name" value="Invasin/intimin cell-adhesion fragments"/>
    <property type="match status" value="3"/>
</dbReference>
<feature type="compositionally biased region" description="Acidic residues" evidence="3">
    <location>
        <begin position="91"/>
        <end position="110"/>
    </location>
</feature>
<dbReference type="InterPro" id="IPR032675">
    <property type="entry name" value="LRR_dom_sf"/>
</dbReference>
<dbReference type="NCBIfam" id="TIGR02543">
    <property type="entry name" value="List_Bact_rpt"/>
    <property type="match status" value="1"/>
</dbReference>
<sequence length="1947" mass="210608">MKKRMIAWLLCACMTLTAAPEMLLADVAGNAQQTQEENSFREKGTVETQTAEQDDEKSTVTEKKETDQADEEDHNAGHLAEEESGAVETEIVTEEAEEPETTIVTEETEEPETKVVTEETEETETENVTEEPEQAETENVTEETERTEEILKRALSGDEISRIDWVQELVTLFDLTVDEDNYPDNYYSDISTDDSFYRDVMVACEFGMIDLRAGEEFRPEDAVTREFAAQTMNTMLGFVPETDSYTYQDTADVTYKEAAQIAIDRGWVTVAAGKFLPEQSLTTEEHDAMIADAKKVLADAQIETGKENTCTFASGVVVVPKGTAVSIDVDGIVMIENCPVTIKQGTTFAVYVNDIVMAYKAESVRTDGTTTYITTSDADDGAVLNVDQQGELDVDMTEFIPADEETYVVNGVTVTEGMTRGISYKNNTLRADKTISVSDDVTATVSVVISNMKVNYSLNNNDYYFSVSGDMEYSCNVKGDAFKDINHTLTLGAVPLGGVGMLTLAMEYNLSGEATLTVEKEFEAGFAYSDGFRIVGNSHKKGFSFSAEADLTTGIVLSAKATLGIVSGDIYAKTGARMNIKYVRYSSGTPTYCASQAAYLYASVGASAKIGVGIASKTFSKSIEIWGKNNSPVRVYYHIEDGVLRTSCTRGKEFAAQGGWTSYWTSPGSRYFNPAGVGSYFDAGAGAGGAIVPIYTYTLDDANRATITGYSGNATALYIPDEIDGHEVVAIGDRAFQNRTDLRTVMIPDSVTEIEAYSFNNCTNLSNVTLSKSLKYMGGRAFGSCEKITQIEIPKSLDNCGNSGYASYHGPFGACSGLKKITFEEGATEVSNGLFRGCTGLEEINIPDGVTKIESSSFEDCINLVSVNISDSVIKIENEAFAGCEKIESINIPDSVTEIGERTFANCSKLSNVKLSKNLEYMGGRAFGSCEKITQIEIPKSLDNCGNSGYASYHGPFGACSGLKKITFEEGTTEISSGLFRGCTGLEEINIPNSVTEIESSSFEDCINLVSVNIPDSVIKIGNEAFAGCKKIESINIPDSVTEIGERTFANCSKLSNVKLSKNLEYMGGRAFGSCEKITQIEIPKSLDNCGNSGYASYHGPFGACSGLKKITFEEGTTEISSGLFRGCTGLEEINIPDSVTEIESSSFEDSINLVSVNIPDSVIKIGNEAFAGCEKIESINIPDSVTEIGERTFANCSKLSNVKLSKNLEYMGGRAFGSCEKITQIEIPKSLDNCGNSGYASYHGPFGACSGLKKIIFEEGTKEISNNLFRGCTGLEEISIPASVIKIERYTFADCTNLKNVYFSNGVKNVENNAFTNCTSLTKVNIPDTVDSIGNSAFSGCTNLIEVHLPDKLKETASDTFSGCKKLTTINFPSTLTTIGNSAFSGCESLPEAILPSGVEKIETNAFKNCKAMKKAVVPDTVSSIGSSAFYGCEALADITLGSKLKKIESQTFYGCTVLPSIVIPYNVTTIGDSAFVNCTKLTQITVPRNTTSIASNAFSYPKKMTMYGPSDCYAQTYASGKGIKYVTQDIHATSVSLDSTEKTAERYDDFQLTATIAPLNFTDAVVWTSSNEEVATVSDTGYVEICGVGTAVITVTAGNVKAACKITVPQLIDWIEFDEDEIELKAGQTYQLKPYISPSDATNKKLKYTSSDTKVAEVSASGLVTAKSEGEAKIRAAATDGSDEYAVCYVTVTGKAKVTGITLDRTSAEVKRGEKLTLNVTVSPSYASNKKVVWKSANTKIVTVDANGSVTAKAPGRTKITVTSAENSSYQASCTVTVPYKITYKLNKGKNNASNPSTYYGKKVTLKNPSRKGYAFAGWYTDAKFKKKITSISSSAKSDYILYAKWTKVKVAKASLTSAKNSKSKQILLKYKKVSGAKGYEISYSTDKKFKKAVTKKNTAKTSYTISKLKKGKIYYVRIRAYKMDSTGKKVYGKYSSMKKVKVSK</sequence>
<feature type="domain" description="SLH" evidence="6">
    <location>
        <begin position="183"/>
        <end position="246"/>
    </location>
</feature>
<evidence type="ECO:0000313" key="7">
    <source>
        <dbReference type="EMBL" id="RHG27481.1"/>
    </source>
</evidence>
<dbReference type="Gene3D" id="2.60.40.10">
    <property type="entry name" value="Immunoglobulins"/>
    <property type="match status" value="1"/>
</dbReference>
<proteinExistence type="predicted"/>
<protein>
    <submittedName>
        <fullName evidence="7">Uncharacterized protein</fullName>
    </submittedName>
</protein>
<dbReference type="InterPro" id="IPR036116">
    <property type="entry name" value="FN3_sf"/>
</dbReference>
<dbReference type="InterPro" id="IPR053139">
    <property type="entry name" value="Surface_bspA-like"/>
</dbReference>
<dbReference type="Gene3D" id="3.80.10.10">
    <property type="entry name" value="Ribonuclease Inhibitor"/>
    <property type="match status" value="9"/>
</dbReference>
<feature type="chain" id="PRO_5038577149" evidence="4">
    <location>
        <begin position="19"/>
        <end position="1947"/>
    </location>
</feature>
<dbReference type="InterPro" id="IPR003343">
    <property type="entry name" value="Big_2"/>
</dbReference>
<dbReference type="Gene3D" id="2.60.40.4270">
    <property type="entry name" value="Listeria-Bacteroides repeat domain"/>
    <property type="match status" value="1"/>
</dbReference>
<reference evidence="7 8" key="1">
    <citation type="submission" date="2018-08" db="EMBL/GenBank/DDBJ databases">
        <title>A genome reference for cultivated species of the human gut microbiota.</title>
        <authorList>
            <person name="Zou Y."/>
            <person name="Xue W."/>
            <person name="Luo G."/>
        </authorList>
    </citation>
    <scope>NUCLEOTIDE SEQUENCE [LARGE SCALE GENOMIC DNA]</scope>
    <source>
        <strain evidence="7 8">AM22-21LB</strain>
    </source>
</reference>
<organism evidence="7 8">
    <name type="scientific">Roseburia intestinalis</name>
    <dbReference type="NCBI Taxonomy" id="166486"/>
    <lineage>
        <taxon>Bacteria</taxon>
        <taxon>Bacillati</taxon>
        <taxon>Bacillota</taxon>
        <taxon>Clostridia</taxon>
        <taxon>Lachnospirales</taxon>
        <taxon>Lachnospiraceae</taxon>
        <taxon>Roseburia</taxon>
    </lineage>
</organism>
<dbReference type="PANTHER" id="PTHR45661:SF3">
    <property type="entry name" value="IG-LIKE DOMAIN-CONTAINING PROTEIN"/>
    <property type="match status" value="1"/>
</dbReference>
<comment type="caution">
    <text evidence="7">The sequence shown here is derived from an EMBL/GenBank/DDBJ whole genome shotgun (WGS) entry which is preliminary data.</text>
</comment>
<dbReference type="Gene3D" id="2.60.40.1080">
    <property type="match status" value="3"/>
</dbReference>
<dbReference type="Pfam" id="PF13306">
    <property type="entry name" value="LRR_5"/>
    <property type="match status" value="4"/>
</dbReference>
<evidence type="ECO:0000256" key="4">
    <source>
        <dbReference type="SAM" id="SignalP"/>
    </source>
</evidence>
<dbReference type="EMBL" id="QRID01000011">
    <property type="protein sequence ID" value="RHG27481.1"/>
    <property type="molecule type" value="Genomic_DNA"/>
</dbReference>
<evidence type="ECO:0000313" key="8">
    <source>
        <dbReference type="Proteomes" id="UP000284051"/>
    </source>
</evidence>
<dbReference type="Pfam" id="PF09479">
    <property type="entry name" value="Flg_new"/>
    <property type="match status" value="1"/>
</dbReference>
<feature type="signal peptide" evidence="4">
    <location>
        <begin position="1"/>
        <end position="18"/>
    </location>
</feature>
<accession>A0A3R6FZ12</accession>
<dbReference type="InterPro" id="IPR013378">
    <property type="entry name" value="InlB-like_B-rpt"/>
</dbReference>
<dbReference type="InterPro" id="IPR003961">
    <property type="entry name" value="FN3_dom"/>
</dbReference>
<feature type="domain" description="Fibronectin type-III" evidence="5">
    <location>
        <begin position="1854"/>
        <end position="1947"/>
    </location>
</feature>
<dbReference type="SUPFAM" id="SSF52058">
    <property type="entry name" value="L domain-like"/>
    <property type="match status" value="3"/>
</dbReference>
<feature type="compositionally biased region" description="Basic and acidic residues" evidence="3">
    <location>
        <begin position="56"/>
        <end position="67"/>
    </location>
</feature>